<dbReference type="AlphaFoldDB" id="A0A171KSE5"/>
<protein>
    <submittedName>
        <fullName evidence="1">Uncharacterized protein</fullName>
    </submittedName>
</protein>
<dbReference type="EMBL" id="LBNE01000005">
    <property type="protein sequence ID" value="KKO71812.1"/>
    <property type="molecule type" value="Genomic_DNA"/>
</dbReference>
<comment type="caution">
    <text evidence="1">The sequence shown here is derived from an EMBL/GenBank/DDBJ whole genome shotgun (WGS) entry which is preliminary data.</text>
</comment>
<name>A0A171KSE5_9BURK</name>
<accession>A0A171KSE5</accession>
<evidence type="ECO:0000313" key="2">
    <source>
        <dbReference type="Proteomes" id="UP000078084"/>
    </source>
</evidence>
<dbReference type="RefSeq" id="WP_068370815.1">
    <property type="nucleotide sequence ID" value="NZ_LBNE01000005.1"/>
</dbReference>
<reference evidence="1 2" key="1">
    <citation type="submission" date="2015-04" db="EMBL/GenBank/DDBJ databases">
        <title>Genome sequence of Kerstersia gyiorum CG1.</title>
        <authorList>
            <person name="Greninger A.L."/>
            <person name="Kozyreva V."/>
            <person name="Chaturvedi V."/>
        </authorList>
    </citation>
    <scope>NUCLEOTIDE SEQUENCE [LARGE SCALE GENOMIC DNA]</scope>
    <source>
        <strain evidence="1 2">CG1</strain>
    </source>
</reference>
<gene>
    <name evidence="1" type="ORF">AAV32_09555</name>
</gene>
<evidence type="ECO:0000313" key="1">
    <source>
        <dbReference type="EMBL" id="KKO71812.1"/>
    </source>
</evidence>
<organism evidence="1 2">
    <name type="scientific">Kerstersia gyiorum</name>
    <dbReference type="NCBI Taxonomy" id="206506"/>
    <lineage>
        <taxon>Bacteria</taxon>
        <taxon>Pseudomonadati</taxon>
        <taxon>Pseudomonadota</taxon>
        <taxon>Betaproteobacteria</taxon>
        <taxon>Burkholderiales</taxon>
        <taxon>Alcaligenaceae</taxon>
        <taxon>Kerstersia</taxon>
    </lineage>
</organism>
<sequence length="92" mass="9749">MSTPAAIPKTAPIQFVDSAQKIRVVRVNESSVALVFQREVVDQEDAGFVLKDKNIASIVVPVAALERALDLLKAPPASAAVPEVENQEAQAA</sequence>
<proteinExistence type="predicted"/>
<keyword evidence="2" id="KW-1185">Reference proteome</keyword>
<dbReference type="Proteomes" id="UP000078084">
    <property type="component" value="Unassembled WGS sequence"/>
</dbReference>